<evidence type="ECO:0000256" key="7">
    <source>
        <dbReference type="ARBA" id="ARBA00022695"/>
    </source>
</evidence>
<dbReference type="GO" id="GO:0003725">
    <property type="term" value="F:double-stranded RNA binding"/>
    <property type="evidence" value="ECO:0007669"/>
    <property type="project" value="InterPro"/>
</dbReference>
<evidence type="ECO:0000313" key="13">
    <source>
        <dbReference type="EMBL" id="OGD68061.1"/>
    </source>
</evidence>
<evidence type="ECO:0000256" key="8">
    <source>
        <dbReference type="ARBA" id="ARBA00022741"/>
    </source>
</evidence>
<evidence type="ECO:0000256" key="11">
    <source>
        <dbReference type="ARBA" id="ARBA00048366"/>
    </source>
</evidence>
<name>A0A1F5EL01_9BACT</name>
<accession>A0A1F5EL01</accession>
<dbReference type="InterPro" id="IPR017945">
    <property type="entry name" value="DHBP_synth_RibB-like_a/b_dom"/>
</dbReference>
<dbReference type="NCBIfam" id="TIGR00057">
    <property type="entry name" value="L-threonylcarbamoyladenylate synthase"/>
    <property type="match status" value="1"/>
</dbReference>
<feature type="domain" description="YrdC-like" evidence="12">
    <location>
        <begin position="5"/>
        <end position="197"/>
    </location>
</feature>
<dbReference type="GO" id="GO:0008033">
    <property type="term" value="P:tRNA processing"/>
    <property type="evidence" value="ECO:0007669"/>
    <property type="project" value="UniProtKB-KW"/>
</dbReference>
<evidence type="ECO:0000313" key="14">
    <source>
        <dbReference type="Proteomes" id="UP000186670"/>
    </source>
</evidence>
<dbReference type="AlphaFoldDB" id="A0A1F5EL01"/>
<dbReference type="GO" id="GO:0006450">
    <property type="term" value="P:regulation of translational fidelity"/>
    <property type="evidence" value="ECO:0007669"/>
    <property type="project" value="TreeGrafter"/>
</dbReference>
<dbReference type="InterPro" id="IPR006070">
    <property type="entry name" value="Sua5-like_dom"/>
</dbReference>
<dbReference type="Pfam" id="PF01300">
    <property type="entry name" value="Sua5_yciO_yrdC"/>
    <property type="match status" value="1"/>
</dbReference>
<evidence type="ECO:0000256" key="9">
    <source>
        <dbReference type="ARBA" id="ARBA00022840"/>
    </source>
</evidence>
<evidence type="ECO:0000256" key="10">
    <source>
        <dbReference type="ARBA" id="ARBA00029774"/>
    </source>
</evidence>
<comment type="catalytic activity">
    <reaction evidence="11">
        <text>L-threonine + hydrogencarbonate + ATP = L-threonylcarbamoyladenylate + diphosphate + H2O</text>
        <dbReference type="Rhea" id="RHEA:36407"/>
        <dbReference type="ChEBI" id="CHEBI:15377"/>
        <dbReference type="ChEBI" id="CHEBI:17544"/>
        <dbReference type="ChEBI" id="CHEBI:30616"/>
        <dbReference type="ChEBI" id="CHEBI:33019"/>
        <dbReference type="ChEBI" id="CHEBI:57926"/>
        <dbReference type="ChEBI" id="CHEBI:73682"/>
        <dbReference type="EC" id="2.7.7.87"/>
    </reaction>
</comment>
<comment type="subcellular location">
    <subcellularLocation>
        <location evidence="1">Cytoplasm</location>
    </subcellularLocation>
</comment>
<comment type="caution">
    <text evidence="13">The sequence shown here is derived from an EMBL/GenBank/DDBJ whole genome shotgun (WGS) entry which is preliminary data.</text>
</comment>
<evidence type="ECO:0000256" key="1">
    <source>
        <dbReference type="ARBA" id="ARBA00004496"/>
    </source>
</evidence>
<dbReference type="PANTHER" id="PTHR17490">
    <property type="entry name" value="SUA5"/>
    <property type="match status" value="1"/>
</dbReference>
<organism evidence="13 14">
    <name type="scientific">Candidatus Campbellbacteria bacterium RIFCSPHIGHO2_01_FULL_34_10</name>
    <dbReference type="NCBI Taxonomy" id="1797577"/>
    <lineage>
        <taxon>Bacteria</taxon>
        <taxon>Candidatus Campbelliibacteriota</taxon>
    </lineage>
</organism>
<protein>
    <recommendedName>
        <fullName evidence="10">L-threonylcarbamoyladenylate synthase</fullName>
        <ecNumber evidence="3">2.7.7.87</ecNumber>
    </recommendedName>
    <alternativeName>
        <fullName evidence="10">L-threonylcarbamoyladenylate synthase</fullName>
    </alternativeName>
</protein>
<dbReference type="GO" id="GO:0061710">
    <property type="term" value="F:L-threonylcarbamoyladenylate synthase"/>
    <property type="evidence" value="ECO:0007669"/>
    <property type="project" value="UniProtKB-EC"/>
</dbReference>
<dbReference type="GO" id="GO:0005524">
    <property type="term" value="F:ATP binding"/>
    <property type="evidence" value="ECO:0007669"/>
    <property type="project" value="UniProtKB-KW"/>
</dbReference>
<sequence length="207" mass="22893">MYKHDKDIKSAVRTLKKGGVIVYPTDTVYGLGADATNIEGILRLCQIKERFNKPISIAVSDLEMAERYVKFSKLAEKIFQKFMPGAITMILPMKKFVPQTISMLSANTGMLGIRIPNNKISAEIVARLDSPITTSSANPRGGISSLSVEQAREQFVYKDPEMQPDFYLCGGIMQNGKPSTLVTVVRDKVEIIRQGAVAQEEIFSLST</sequence>
<keyword evidence="7" id="KW-0548">Nucleotidyltransferase</keyword>
<keyword evidence="5" id="KW-0808">Transferase</keyword>
<dbReference type="PANTHER" id="PTHR17490:SF16">
    <property type="entry name" value="THREONYLCARBAMOYL-AMP SYNTHASE"/>
    <property type="match status" value="1"/>
</dbReference>
<reference evidence="13 14" key="1">
    <citation type="journal article" date="2016" name="Nat. Commun.">
        <title>Thousands of microbial genomes shed light on interconnected biogeochemical processes in an aquifer system.</title>
        <authorList>
            <person name="Anantharaman K."/>
            <person name="Brown C.T."/>
            <person name="Hug L.A."/>
            <person name="Sharon I."/>
            <person name="Castelle C.J."/>
            <person name="Probst A.J."/>
            <person name="Thomas B.C."/>
            <person name="Singh A."/>
            <person name="Wilkins M.J."/>
            <person name="Karaoz U."/>
            <person name="Brodie E.L."/>
            <person name="Williams K.H."/>
            <person name="Hubbard S.S."/>
            <person name="Banfield J.F."/>
        </authorList>
    </citation>
    <scope>NUCLEOTIDE SEQUENCE [LARGE SCALE GENOMIC DNA]</scope>
</reference>
<evidence type="ECO:0000256" key="2">
    <source>
        <dbReference type="ARBA" id="ARBA00007663"/>
    </source>
</evidence>
<evidence type="ECO:0000256" key="4">
    <source>
        <dbReference type="ARBA" id="ARBA00022490"/>
    </source>
</evidence>
<dbReference type="Gene3D" id="3.90.870.10">
    <property type="entry name" value="DHBP synthase"/>
    <property type="match status" value="1"/>
</dbReference>
<comment type="similarity">
    <text evidence="2">Belongs to the SUA5 family.</text>
</comment>
<keyword evidence="4" id="KW-0963">Cytoplasm</keyword>
<dbReference type="InterPro" id="IPR050156">
    <property type="entry name" value="TC-AMP_synthase_SUA5"/>
</dbReference>
<dbReference type="EC" id="2.7.7.87" evidence="3"/>
<evidence type="ECO:0000259" key="12">
    <source>
        <dbReference type="PROSITE" id="PS51163"/>
    </source>
</evidence>
<evidence type="ECO:0000256" key="3">
    <source>
        <dbReference type="ARBA" id="ARBA00012584"/>
    </source>
</evidence>
<proteinExistence type="inferred from homology"/>
<keyword evidence="8" id="KW-0547">Nucleotide-binding</keyword>
<dbReference type="SUPFAM" id="SSF55821">
    <property type="entry name" value="YrdC/RibB"/>
    <property type="match status" value="1"/>
</dbReference>
<gene>
    <name evidence="13" type="ORF">A2811_02315</name>
</gene>
<dbReference type="PROSITE" id="PS51163">
    <property type="entry name" value="YRDC"/>
    <property type="match status" value="1"/>
</dbReference>
<keyword evidence="9" id="KW-0067">ATP-binding</keyword>
<evidence type="ECO:0000256" key="6">
    <source>
        <dbReference type="ARBA" id="ARBA00022694"/>
    </source>
</evidence>
<dbReference type="GO" id="GO:0000049">
    <property type="term" value="F:tRNA binding"/>
    <property type="evidence" value="ECO:0007669"/>
    <property type="project" value="TreeGrafter"/>
</dbReference>
<evidence type="ECO:0000256" key="5">
    <source>
        <dbReference type="ARBA" id="ARBA00022679"/>
    </source>
</evidence>
<dbReference type="GO" id="GO:0005737">
    <property type="term" value="C:cytoplasm"/>
    <property type="evidence" value="ECO:0007669"/>
    <property type="project" value="UniProtKB-SubCell"/>
</dbReference>
<dbReference type="Proteomes" id="UP000186670">
    <property type="component" value="Unassembled WGS sequence"/>
</dbReference>
<dbReference type="EMBL" id="MEZZ01000041">
    <property type="protein sequence ID" value="OGD68061.1"/>
    <property type="molecule type" value="Genomic_DNA"/>
</dbReference>
<keyword evidence="6" id="KW-0819">tRNA processing</keyword>